<evidence type="ECO:0000313" key="1">
    <source>
        <dbReference type="EMBL" id="CAH2403138.1"/>
    </source>
</evidence>
<evidence type="ECO:0000313" key="2">
    <source>
        <dbReference type="Proteomes" id="UP001153050"/>
    </source>
</evidence>
<reference evidence="1 2" key="1">
    <citation type="submission" date="2022-03" db="EMBL/GenBank/DDBJ databases">
        <authorList>
            <person name="Brunel B."/>
        </authorList>
    </citation>
    <scope>NUCLEOTIDE SEQUENCE [LARGE SCALE GENOMIC DNA]</scope>
    <source>
        <strain evidence="1">STM5069sample</strain>
    </source>
</reference>
<dbReference type="Proteomes" id="UP001153050">
    <property type="component" value="Unassembled WGS sequence"/>
</dbReference>
<name>A0ABM9E348_9HYPH</name>
<protein>
    <submittedName>
        <fullName evidence="1">Uncharacterized protein</fullName>
    </submittedName>
</protein>
<organism evidence="1 2">
    <name type="scientific">Mesorhizobium escarrei</name>
    <dbReference type="NCBI Taxonomy" id="666018"/>
    <lineage>
        <taxon>Bacteria</taxon>
        <taxon>Pseudomonadati</taxon>
        <taxon>Pseudomonadota</taxon>
        <taxon>Alphaproteobacteria</taxon>
        <taxon>Hyphomicrobiales</taxon>
        <taxon>Phyllobacteriaceae</taxon>
        <taxon>Mesorhizobium</taxon>
    </lineage>
</organism>
<dbReference type="EMBL" id="CAKXZT010000131">
    <property type="protein sequence ID" value="CAH2403138.1"/>
    <property type="molecule type" value="Genomic_DNA"/>
</dbReference>
<proteinExistence type="predicted"/>
<sequence length="67" mass="7372">MTPLPNARRRSGPTGLEAWLETFQGDPAADSTEQSLTMTPTCLPCRPRADQWCALRDLGGGRCPIYH</sequence>
<keyword evidence="2" id="KW-1185">Reference proteome</keyword>
<accession>A0ABM9E348</accession>
<gene>
    <name evidence="1" type="ORF">MES5069_360174</name>
</gene>
<comment type="caution">
    <text evidence="1">The sequence shown here is derived from an EMBL/GenBank/DDBJ whole genome shotgun (WGS) entry which is preliminary data.</text>
</comment>